<feature type="transmembrane region" description="Helical" evidence="1">
    <location>
        <begin position="7"/>
        <end position="23"/>
    </location>
</feature>
<evidence type="ECO:0000313" key="2">
    <source>
        <dbReference type="EMBL" id="MEL4454484.1"/>
    </source>
</evidence>
<accession>A0ABU9KYM2</accession>
<sequence>MKNYLERISAIAAAVILLQTLYFKFSGAPESVYIFSQLGIEPYGRIGTGVLELIISMLLLVKSNSLIGVILGFGVISGVLLSHLFSLGIEVEGNRGLLFGLAIIVFALLLLTVILQKEKLLLFVKKVKK</sequence>
<keyword evidence="1" id="KW-1133">Transmembrane helix</keyword>
<keyword evidence="3" id="KW-1185">Reference proteome</keyword>
<dbReference type="EMBL" id="JBCDNA010000001">
    <property type="protein sequence ID" value="MEL4454484.1"/>
    <property type="molecule type" value="Genomic_DNA"/>
</dbReference>
<comment type="caution">
    <text evidence="2">The sequence shown here is derived from an EMBL/GenBank/DDBJ whole genome shotgun (WGS) entry which is preliminary data.</text>
</comment>
<dbReference type="Proteomes" id="UP001474120">
    <property type="component" value="Unassembled WGS sequence"/>
</dbReference>
<name>A0ABU9KYM2_9FLAO</name>
<organism evidence="2 3">
    <name type="scientific">Lutimonas vermicola</name>
    <dbReference type="NCBI Taxonomy" id="414288"/>
    <lineage>
        <taxon>Bacteria</taxon>
        <taxon>Pseudomonadati</taxon>
        <taxon>Bacteroidota</taxon>
        <taxon>Flavobacteriia</taxon>
        <taxon>Flavobacteriales</taxon>
        <taxon>Flavobacteriaceae</taxon>
        <taxon>Lutimonas</taxon>
    </lineage>
</organism>
<gene>
    <name evidence="2" type="ORF">AABB81_01155</name>
</gene>
<proteinExistence type="predicted"/>
<protein>
    <submittedName>
        <fullName evidence="2">DoxX family protein</fullName>
    </submittedName>
</protein>
<keyword evidence="1" id="KW-0472">Membrane</keyword>
<feature type="transmembrane region" description="Helical" evidence="1">
    <location>
        <begin position="66"/>
        <end position="85"/>
    </location>
</feature>
<keyword evidence="1" id="KW-0812">Transmembrane</keyword>
<evidence type="ECO:0000313" key="3">
    <source>
        <dbReference type="Proteomes" id="UP001474120"/>
    </source>
</evidence>
<feature type="transmembrane region" description="Helical" evidence="1">
    <location>
        <begin position="97"/>
        <end position="115"/>
    </location>
</feature>
<reference evidence="2 3" key="1">
    <citation type="submission" date="2024-04" db="EMBL/GenBank/DDBJ databases">
        <title>whole genome sequencing of Lutimonas vermicola strain IMCC1616.</title>
        <authorList>
            <person name="Bae S.S."/>
        </authorList>
    </citation>
    <scope>NUCLEOTIDE SEQUENCE [LARGE SCALE GENOMIC DNA]</scope>
    <source>
        <strain evidence="2 3">IMCC1616</strain>
    </source>
</reference>
<evidence type="ECO:0000256" key="1">
    <source>
        <dbReference type="SAM" id="Phobius"/>
    </source>
</evidence>
<dbReference type="RefSeq" id="WP_342158035.1">
    <property type="nucleotide sequence ID" value="NZ_JBCDNA010000001.1"/>
</dbReference>